<name>A0A482WZ20_LAOST</name>
<evidence type="ECO:0000313" key="2">
    <source>
        <dbReference type="Proteomes" id="UP000291343"/>
    </source>
</evidence>
<dbReference type="InterPro" id="IPR016135">
    <property type="entry name" value="UBQ-conjugating_enzyme/RWD"/>
</dbReference>
<dbReference type="InterPro" id="IPR039340">
    <property type="entry name" value="Tfc4/TFIIIC-102/Sfc4"/>
</dbReference>
<comment type="caution">
    <text evidence="1">The sequence shown here is derived from an EMBL/GenBank/DDBJ whole genome shotgun (WGS) entry which is preliminary data.</text>
</comment>
<dbReference type="OrthoDB" id="151490at2759"/>
<dbReference type="SUPFAM" id="SSF54495">
    <property type="entry name" value="UBC-like"/>
    <property type="match status" value="1"/>
</dbReference>
<dbReference type="PANTHER" id="PTHR23082">
    <property type="entry name" value="TRANSCRIPTION INITIATION FACTOR IIIC TFIIIC , POLYPEPTIDE 3-RELATED"/>
    <property type="match status" value="1"/>
</dbReference>
<evidence type="ECO:0000313" key="1">
    <source>
        <dbReference type="EMBL" id="RZF38837.1"/>
    </source>
</evidence>
<feature type="non-terminal residue" evidence="1">
    <location>
        <position position="388"/>
    </location>
</feature>
<dbReference type="PANTHER" id="PTHR23082:SF0">
    <property type="entry name" value="GENERAL TRANSCRIPTION FACTOR 3C POLYPEPTIDE 3"/>
    <property type="match status" value="1"/>
</dbReference>
<organism evidence="1 2">
    <name type="scientific">Laodelphax striatellus</name>
    <name type="common">Small brown planthopper</name>
    <name type="synonym">Delphax striatella</name>
    <dbReference type="NCBI Taxonomy" id="195883"/>
    <lineage>
        <taxon>Eukaryota</taxon>
        <taxon>Metazoa</taxon>
        <taxon>Ecdysozoa</taxon>
        <taxon>Arthropoda</taxon>
        <taxon>Hexapoda</taxon>
        <taxon>Insecta</taxon>
        <taxon>Pterygota</taxon>
        <taxon>Neoptera</taxon>
        <taxon>Paraneoptera</taxon>
        <taxon>Hemiptera</taxon>
        <taxon>Auchenorrhyncha</taxon>
        <taxon>Fulgoroidea</taxon>
        <taxon>Delphacidae</taxon>
        <taxon>Criomorphinae</taxon>
        <taxon>Laodelphax</taxon>
    </lineage>
</organism>
<dbReference type="Gene3D" id="3.10.110.10">
    <property type="entry name" value="Ubiquitin Conjugating Enzyme"/>
    <property type="match status" value="1"/>
</dbReference>
<accession>A0A482WZ20</accession>
<dbReference type="InParanoid" id="A0A482WZ20"/>
<dbReference type="GO" id="GO:0000127">
    <property type="term" value="C:transcription factor TFIIIC complex"/>
    <property type="evidence" value="ECO:0007669"/>
    <property type="project" value="TreeGrafter"/>
</dbReference>
<sequence>MSDFEHRLRRRGDEAIAVLTQDEKSELLDAGLLYERCLLLCDRVEHRSELFVITQLLFSRHFAQIRTHEELRALSTFNRISKRRAALKDIRVASGGQVEDIRPSFIDGSRVPTAEQEWQLFTKLVNVCFQEKRFALLQRLVFSAQGSERFAVFAKQLDIYCLIASFHNRDSNLAYNFIRNMVIKDADCVRLWNFFNIHVIRGDHCRHNKFIMRLLTRRQNHTILSLLHANNCLVSGTYKYALNEYMATFKREPEPMLAFLIGVTLCQMACQKFSAKKHSLVTQPNGRFQTQKKICLSISGHHPETWQPSWSIRTALLALIAFMPTPGNGTIGSLDYTPHERKQLARKSQVWECDVCGKMADQLDRSTDNSNTPITSDESNLINNVIFK</sequence>
<gene>
    <name evidence="1" type="ORF">LSTR_LSTR013778</name>
</gene>
<dbReference type="GO" id="GO:0006383">
    <property type="term" value="P:transcription by RNA polymerase III"/>
    <property type="evidence" value="ECO:0007669"/>
    <property type="project" value="InterPro"/>
</dbReference>
<dbReference type="Proteomes" id="UP000291343">
    <property type="component" value="Unassembled WGS sequence"/>
</dbReference>
<keyword evidence="2" id="KW-1185">Reference proteome</keyword>
<dbReference type="AlphaFoldDB" id="A0A482WZ20"/>
<proteinExistence type="predicted"/>
<dbReference type="EMBL" id="QKKF02021599">
    <property type="protein sequence ID" value="RZF38837.1"/>
    <property type="molecule type" value="Genomic_DNA"/>
</dbReference>
<reference evidence="1 2" key="1">
    <citation type="journal article" date="2017" name="Gigascience">
        <title>Genome sequence of the small brown planthopper, Laodelphax striatellus.</title>
        <authorList>
            <person name="Zhu J."/>
            <person name="Jiang F."/>
            <person name="Wang X."/>
            <person name="Yang P."/>
            <person name="Bao Y."/>
            <person name="Zhao W."/>
            <person name="Wang W."/>
            <person name="Lu H."/>
            <person name="Wang Q."/>
            <person name="Cui N."/>
            <person name="Li J."/>
            <person name="Chen X."/>
            <person name="Luo L."/>
            <person name="Yu J."/>
            <person name="Kang L."/>
            <person name="Cui F."/>
        </authorList>
    </citation>
    <scope>NUCLEOTIDE SEQUENCE [LARGE SCALE GENOMIC DNA]</scope>
    <source>
        <strain evidence="1">Lst14</strain>
    </source>
</reference>
<dbReference type="STRING" id="195883.A0A482WZ20"/>
<protein>
    <submittedName>
        <fullName evidence="1">Uncharacterized protein</fullName>
    </submittedName>
</protein>
<dbReference type="SMR" id="A0A482WZ20"/>